<reference evidence="2 3" key="1">
    <citation type="submission" date="2020-07" db="EMBL/GenBank/DDBJ databases">
        <authorList>
            <person name="Criscuolo A."/>
        </authorList>
    </citation>
    <scope>NUCLEOTIDE SEQUENCE [LARGE SCALE GENOMIC DNA]</scope>
    <source>
        <strain evidence="3">CIP 111030</strain>
    </source>
</reference>
<feature type="transmembrane region" description="Helical" evidence="1">
    <location>
        <begin position="39"/>
        <end position="57"/>
    </location>
</feature>
<evidence type="ECO:0000313" key="2">
    <source>
        <dbReference type="EMBL" id="CAD2072796.1"/>
    </source>
</evidence>
<gene>
    <name evidence="2" type="ORF">JEOSCH030_00428</name>
</gene>
<feature type="transmembrane region" description="Helical" evidence="1">
    <location>
        <begin position="94"/>
        <end position="117"/>
    </location>
</feature>
<dbReference type="Gene3D" id="1.20.210.10">
    <property type="entry name" value="Cytochrome c oxidase-like, subunit I domain"/>
    <property type="match status" value="1"/>
</dbReference>
<name>A0A6V7R652_9BACL</name>
<evidence type="ECO:0000313" key="3">
    <source>
        <dbReference type="Proteomes" id="UP000521032"/>
    </source>
</evidence>
<evidence type="ECO:0000256" key="1">
    <source>
        <dbReference type="SAM" id="Phobius"/>
    </source>
</evidence>
<dbReference type="AlphaFoldDB" id="A0A6V7R652"/>
<protein>
    <recommendedName>
        <fullName evidence="4">Cytochrome-c oxidase</fullName>
    </recommendedName>
</protein>
<accession>A0A6V7R652</accession>
<dbReference type="EMBL" id="CAJEWE010000006">
    <property type="protein sequence ID" value="CAD2072796.1"/>
    <property type="molecule type" value="Genomic_DNA"/>
</dbReference>
<keyword evidence="1" id="KW-0472">Membrane</keyword>
<dbReference type="Proteomes" id="UP000521032">
    <property type="component" value="Unassembled WGS sequence"/>
</dbReference>
<sequence length="132" mass="14641">MGPTWLKIGILYLIFGLGVGHFMSYTIQLNWASAHAHTNLLGMVVTSVIGLVLCVYPHLAKNGLGKATFWLYHIGVPIFLFSAFWVQIDPAFAHIFTFIGGPMLLLGIILFAVNLFINLPANAEREKNDQKI</sequence>
<dbReference type="SUPFAM" id="SSF81442">
    <property type="entry name" value="Cytochrome c oxidase subunit I-like"/>
    <property type="match status" value="1"/>
</dbReference>
<evidence type="ECO:0008006" key="4">
    <source>
        <dbReference type="Google" id="ProtNLM"/>
    </source>
</evidence>
<proteinExistence type="predicted"/>
<organism evidence="2 3">
    <name type="scientific">Phocicoccus schoeneichii</name>
    <dbReference type="NCBI Taxonomy" id="1812261"/>
    <lineage>
        <taxon>Bacteria</taxon>
        <taxon>Bacillati</taxon>
        <taxon>Bacillota</taxon>
        <taxon>Bacilli</taxon>
        <taxon>Bacillales</taxon>
        <taxon>Salinicoccaceae</taxon>
        <taxon>Phocicoccus</taxon>
    </lineage>
</organism>
<dbReference type="RefSeq" id="WP_186085359.1">
    <property type="nucleotide sequence ID" value="NZ_BMDB01000001.1"/>
</dbReference>
<keyword evidence="3" id="KW-1185">Reference proteome</keyword>
<keyword evidence="1" id="KW-1133">Transmembrane helix</keyword>
<dbReference type="InterPro" id="IPR036927">
    <property type="entry name" value="Cyt_c_oxase-like_su1_sf"/>
</dbReference>
<feature type="transmembrane region" description="Helical" evidence="1">
    <location>
        <begin position="69"/>
        <end position="88"/>
    </location>
</feature>
<feature type="transmembrane region" description="Helical" evidence="1">
    <location>
        <begin position="9"/>
        <end position="27"/>
    </location>
</feature>
<comment type="caution">
    <text evidence="2">The sequence shown here is derived from an EMBL/GenBank/DDBJ whole genome shotgun (WGS) entry which is preliminary data.</text>
</comment>
<keyword evidence="1" id="KW-0812">Transmembrane</keyword>